<feature type="compositionally biased region" description="Polar residues" evidence="1">
    <location>
        <begin position="624"/>
        <end position="635"/>
    </location>
</feature>
<feature type="compositionally biased region" description="Polar residues" evidence="1">
    <location>
        <begin position="78"/>
        <end position="88"/>
    </location>
</feature>
<reference evidence="2" key="1">
    <citation type="journal article" date="2015" name="PLoS ONE">
        <title>Comprehensive Evaluation of Toxoplasma gondii VEG and Neospora caninum LIV Genomes with Tachyzoite Stage Transcriptome and Proteome Defines Novel Transcript Features.</title>
        <authorList>
            <person name="Ramaprasad A."/>
            <person name="Mourier T."/>
            <person name="Naeem R."/>
            <person name="Malas T.B."/>
            <person name="Moussa E."/>
            <person name="Panigrahi A."/>
            <person name="Vermont S.J."/>
            <person name="Otto T.D."/>
            <person name="Wastling J."/>
            <person name="Pain A."/>
        </authorList>
    </citation>
    <scope>NUCLEOTIDE SEQUENCE</scope>
    <source>
        <strain evidence="2">VEG</strain>
    </source>
</reference>
<sequence>MGDLDSKLEESLRRLIIGSRFPEQEQSGSSTPRDFTLAPPRLFDSALGPCRTYFPAPGVLPMHDRHSPKNATPPQPPSSNDGAFSRISQPPCGDFFSGLPSFPSDLAALCVGAGHHTGLAASPASSKHDCDASGLERCEPERSADNADGPMPPLKKNGDRSRSSVAYGPASGDHSRQQMYFPAQKTPSEGSPTAASCAPKPHPAPPPAPALNNSATRAPGPPPSLVLPPEIMNSGRDACVLVTLPLCLPYGKILNVCGESETSCCKRNYYCISPKLNYAAWKLFAHSGGICDTYAAALHVEVAIIHVPEPLLPQVADLFMKHTAQSDFHFDSPLQLKCGNLQERPAPVRAGGKVLTLECFFSDQQERKKLAAIEHFLSGFRTELEYLISSHRPHRSGHNGRKPNIWRLSRNQSGCRNNGGHHRGPRLDVTVRAFQQQGSQPASTGSGIQEASGLVADVCASEIRLVTTRSYGQLTTKADPRFPESKVGTRCLLRAQRTSGSKTGFTVPCRKVFAPQEVPEVLPLVFRPGSLISQEQQRACVEWEVTHRMEKEAAAPRRMDPQSAPLSALQAGKPLGQHSCPSGGRLSLPAVSLTGISKDVDLANGCGCDESDVYLSMYGRSPAGDSTSTRESGGSLSPPASHGREGSTPGSCRQSEPPVALLSRLGYLPWPGSDLGPESRVVGPHELSKEEQLLNASEESVGATQGLDLGAWAPGAASTAVSRNPDQSVNIPVGDGSRLPVQSQDLWVFLPALLDALRAGRDVAREAGGDAAKDLGVGNEARQDEWTSARGRHRSLASSVQSQGGTAMGGMLNRSGAFPYAFDGFGPAARSVGTERQGGLAGGQPLPGRCDLFSTSHDALNEFLLSLTSSPSSADSHW</sequence>
<gene>
    <name evidence="2" type="ORF">BN1205_090410</name>
</gene>
<evidence type="ECO:0000256" key="1">
    <source>
        <dbReference type="SAM" id="MobiDB-lite"/>
    </source>
</evidence>
<protein>
    <submittedName>
        <fullName evidence="2">Uncharacterized protein</fullName>
    </submittedName>
</protein>
<feature type="compositionally biased region" description="Polar residues" evidence="1">
    <location>
        <begin position="24"/>
        <end position="33"/>
    </location>
</feature>
<name>A0A0F7UTQ4_TOXGV</name>
<feature type="region of interest" description="Disordered" evidence="1">
    <location>
        <begin position="781"/>
        <end position="805"/>
    </location>
</feature>
<dbReference type="EMBL" id="LN714495">
    <property type="protein sequence ID" value="CEL73431.1"/>
    <property type="molecule type" value="Genomic_DNA"/>
</dbReference>
<feature type="compositionally biased region" description="Polar residues" evidence="1">
    <location>
        <begin position="796"/>
        <end position="805"/>
    </location>
</feature>
<proteinExistence type="predicted"/>
<feature type="compositionally biased region" description="Basic and acidic residues" evidence="1">
    <location>
        <begin position="126"/>
        <end position="145"/>
    </location>
</feature>
<organism evidence="2">
    <name type="scientific">Toxoplasma gondii (strain ATCC 50861 / VEG)</name>
    <dbReference type="NCBI Taxonomy" id="432359"/>
    <lineage>
        <taxon>Eukaryota</taxon>
        <taxon>Sar</taxon>
        <taxon>Alveolata</taxon>
        <taxon>Apicomplexa</taxon>
        <taxon>Conoidasida</taxon>
        <taxon>Coccidia</taxon>
        <taxon>Eucoccidiorida</taxon>
        <taxon>Eimeriorina</taxon>
        <taxon>Sarcocystidae</taxon>
        <taxon>Toxoplasma</taxon>
    </lineage>
</organism>
<feature type="region of interest" description="Disordered" evidence="1">
    <location>
        <begin position="619"/>
        <end position="656"/>
    </location>
</feature>
<dbReference type="AlphaFoldDB" id="A0A0F7UTQ4"/>
<evidence type="ECO:0000313" key="2">
    <source>
        <dbReference type="EMBL" id="CEL73431.1"/>
    </source>
</evidence>
<feature type="region of interest" description="Disordered" evidence="1">
    <location>
        <begin position="552"/>
        <end position="583"/>
    </location>
</feature>
<feature type="region of interest" description="Disordered" evidence="1">
    <location>
        <begin position="17"/>
        <end position="40"/>
    </location>
</feature>
<feature type="region of interest" description="Disordered" evidence="1">
    <location>
        <begin position="58"/>
        <end position="89"/>
    </location>
</feature>
<feature type="region of interest" description="Disordered" evidence="1">
    <location>
        <begin position="118"/>
        <end position="225"/>
    </location>
</feature>
<feature type="compositionally biased region" description="Pro residues" evidence="1">
    <location>
        <begin position="200"/>
        <end position="209"/>
    </location>
</feature>
<accession>A0A0F7UTQ4</accession>